<dbReference type="InterPro" id="IPR002656">
    <property type="entry name" value="Acyl_transf_3_dom"/>
</dbReference>
<feature type="transmembrane region" description="Helical" evidence="1">
    <location>
        <begin position="180"/>
        <end position="211"/>
    </location>
</feature>
<dbReference type="PANTHER" id="PTHR23028">
    <property type="entry name" value="ACETYLTRANSFERASE"/>
    <property type="match status" value="1"/>
</dbReference>
<organism evidence="3">
    <name type="scientific">Sheuella amnicola</name>
    <dbReference type="NCBI Taxonomy" id="2707330"/>
    <lineage>
        <taxon>Bacteria</taxon>
        <taxon>Pseudomonadati</taxon>
        <taxon>Pseudomonadota</taxon>
        <taxon>Betaproteobacteria</taxon>
        <taxon>Burkholderiales</taxon>
        <taxon>Alcaligenaceae</taxon>
        <taxon>Sheuella</taxon>
    </lineage>
</organism>
<sequence>MEKRSAIPILDLTESSHLNSLDGFRACLALWVYFGHLADASGFQTRLLSLHPLAVDLFMVLSGFLMVHTWKQDLQQTKFLSQSTLNFYLMRFFRIAPLYYLLLLICYAFGPSLAMMHDFILKTLPPPWAQNIENFDPRTDWSFISFRWIYFHISFLFGLVPGMENSTPLPDWSLSLEMQFYFVFPLLLVLWRKIPTLLIAIGLAVLAFWAPKLWGNYLDAGILSHFGQPSFLPYRLNAFFAGMLVALWLRQRNTAQPIKRLSNILFPLAACICILPLSKPVILGYLFFVAISFEKMPLVSPLLSLKPLRFLGDISYSIYLCHILIVYPIVYVLTQTADFLQRSPIERFSISLFLTLPLVILSSYILYRFVELPSIRFGKKISRGPRQSP</sequence>
<dbReference type="PANTHER" id="PTHR23028:SF53">
    <property type="entry name" value="ACYL_TRANSF_3 DOMAIN-CONTAINING PROTEIN"/>
    <property type="match status" value="1"/>
</dbReference>
<dbReference type="AlphaFoldDB" id="A0A6B2R0B2"/>
<evidence type="ECO:0000313" key="3">
    <source>
        <dbReference type="EMBL" id="NDY83458.1"/>
    </source>
</evidence>
<dbReference type="GO" id="GO:0016747">
    <property type="term" value="F:acyltransferase activity, transferring groups other than amino-acyl groups"/>
    <property type="evidence" value="ECO:0007669"/>
    <property type="project" value="InterPro"/>
</dbReference>
<feature type="transmembrane region" description="Helical" evidence="1">
    <location>
        <begin position="50"/>
        <end position="70"/>
    </location>
</feature>
<keyword evidence="1" id="KW-0472">Membrane</keyword>
<dbReference type="RefSeq" id="WP_163654631.1">
    <property type="nucleotide sequence ID" value="NZ_JAAGRN010000005.1"/>
</dbReference>
<keyword evidence="3" id="KW-0012">Acyltransferase</keyword>
<feature type="transmembrane region" description="Helical" evidence="1">
    <location>
        <begin position="350"/>
        <end position="370"/>
    </location>
</feature>
<reference evidence="3" key="1">
    <citation type="submission" date="2020-02" db="EMBL/GenBank/DDBJ databases">
        <authorList>
            <person name="Chen W.-M."/>
        </authorList>
    </citation>
    <scope>NUCLEOTIDE SEQUENCE</scope>
    <source>
        <strain evidence="3">NBD-18</strain>
    </source>
</reference>
<dbReference type="InterPro" id="IPR050879">
    <property type="entry name" value="Acyltransferase_3"/>
</dbReference>
<feature type="transmembrane region" description="Helical" evidence="1">
    <location>
        <begin position="98"/>
        <end position="121"/>
    </location>
</feature>
<dbReference type="Pfam" id="PF01757">
    <property type="entry name" value="Acyl_transf_3"/>
    <property type="match status" value="1"/>
</dbReference>
<proteinExistence type="predicted"/>
<evidence type="ECO:0000259" key="2">
    <source>
        <dbReference type="Pfam" id="PF01757"/>
    </source>
</evidence>
<keyword evidence="3" id="KW-0808">Transferase</keyword>
<keyword evidence="1" id="KW-0812">Transmembrane</keyword>
<keyword evidence="1" id="KW-1133">Transmembrane helix</keyword>
<feature type="transmembrane region" description="Helical" evidence="1">
    <location>
        <begin position="231"/>
        <end position="249"/>
    </location>
</feature>
<dbReference type="GO" id="GO:0000271">
    <property type="term" value="P:polysaccharide biosynthetic process"/>
    <property type="evidence" value="ECO:0007669"/>
    <property type="project" value="TreeGrafter"/>
</dbReference>
<feature type="domain" description="Acyltransferase 3" evidence="2">
    <location>
        <begin position="19"/>
        <end position="362"/>
    </location>
</feature>
<comment type="caution">
    <text evidence="3">The sequence shown here is derived from an EMBL/GenBank/DDBJ whole genome shotgun (WGS) entry which is preliminary data.</text>
</comment>
<dbReference type="GO" id="GO:0016020">
    <property type="term" value="C:membrane"/>
    <property type="evidence" value="ECO:0007669"/>
    <property type="project" value="TreeGrafter"/>
</dbReference>
<gene>
    <name evidence="3" type="ORF">G3I67_09465</name>
</gene>
<dbReference type="EMBL" id="JAAGRN010000005">
    <property type="protein sequence ID" value="NDY83458.1"/>
    <property type="molecule type" value="Genomic_DNA"/>
</dbReference>
<evidence type="ECO:0000256" key="1">
    <source>
        <dbReference type="SAM" id="Phobius"/>
    </source>
</evidence>
<accession>A0A6B2R0B2</accession>
<feature type="transmembrane region" description="Helical" evidence="1">
    <location>
        <begin position="310"/>
        <end position="330"/>
    </location>
</feature>
<protein>
    <submittedName>
        <fullName evidence="3">Acyltransferase</fullName>
    </submittedName>
</protein>
<name>A0A6B2R0B2_9BURK</name>